<evidence type="ECO:0000256" key="14">
    <source>
        <dbReference type="ARBA" id="ARBA00083640"/>
    </source>
</evidence>
<accession>I0WK35</accession>
<comment type="subcellular location">
    <subcellularLocation>
        <location evidence="1 15">Cytoplasm</location>
    </subcellularLocation>
</comment>
<dbReference type="RefSeq" id="WP_008236845.1">
    <property type="nucleotide sequence ID" value="NZ_AJJU01000002.1"/>
</dbReference>
<dbReference type="FunFam" id="3.30.70.3550:FF:000001">
    <property type="entry name" value="Leucyl/phenylalanyl-tRNA--protein transferase"/>
    <property type="match status" value="1"/>
</dbReference>
<dbReference type="GO" id="GO:0008914">
    <property type="term" value="F:leucyl-tRNA--protein transferase activity"/>
    <property type="evidence" value="ECO:0007669"/>
    <property type="project" value="UniProtKB-UniRule"/>
</dbReference>
<dbReference type="HAMAP" id="MF_00688">
    <property type="entry name" value="Leu_Phe_trans"/>
    <property type="match status" value="1"/>
</dbReference>
<evidence type="ECO:0000256" key="13">
    <source>
        <dbReference type="ARBA" id="ARBA00077165"/>
    </source>
</evidence>
<keyword evidence="2 15" id="KW-0963">Cytoplasm</keyword>
<evidence type="ECO:0000256" key="8">
    <source>
        <dbReference type="ARBA" id="ARBA00054043"/>
    </source>
</evidence>
<evidence type="ECO:0000256" key="7">
    <source>
        <dbReference type="ARBA" id="ARBA00051538"/>
    </source>
</evidence>
<dbReference type="InterPro" id="IPR042221">
    <property type="entry name" value="Leu/Phe-tRNA_Trfase_N"/>
</dbReference>
<comment type="catalytic activity">
    <reaction evidence="6 15">
        <text>N-terminal L-arginyl-[protein] + L-leucyl-tRNA(Leu) = N-terminal L-leucyl-L-arginyl-[protein] + tRNA(Leu) + H(+)</text>
        <dbReference type="Rhea" id="RHEA:50416"/>
        <dbReference type="Rhea" id="RHEA-COMP:9613"/>
        <dbReference type="Rhea" id="RHEA-COMP:9622"/>
        <dbReference type="Rhea" id="RHEA-COMP:12672"/>
        <dbReference type="Rhea" id="RHEA-COMP:12673"/>
        <dbReference type="ChEBI" id="CHEBI:15378"/>
        <dbReference type="ChEBI" id="CHEBI:64719"/>
        <dbReference type="ChEBI" id="CHEBI:78442"/>
        <dbReference type="ChEBI" id="CHEBI:78494"/>
        <dbReference type="ChEBI" id="CHEBI:133044"/>
        <dbReference type="EC" id="2.3.2.6"/>
    </reaction>
</comment>
<dbReference type="Pfam" id="PF03588">
    <property type="entry name" value="Leu_Phe_trans"/>
    <property type="match status" value="1"/>
</dbReference>
<comment type="function">
    <text evidence="8 15">Functions in the N-end rule pathway of protein degradation where it conjugates Leu, Phe and, less efficiently, Met from aminoacyl-tRNAs to the N-termini of proteins containing an N-terminal arginine or lysine.</text>
</comment>
<evidence type="ECO:0000256" key="15">
    <source>
        <dbReference type="HAMAP-Rule" id="MF_00688"/>
    </source>
</evidence>
<comment type="catalytic activity">
    <reaction evidence="7 15">
        <text>N-terminal L-lysyl-[protein] + L-leucyl-tRNA(Leu) = N-terminal L-leucyl-L-lysyl-[protein] + tRNA(Leu) + H(+)</text>
        <dbReference type="Rhea" id="RHEA:12340"/>
        <dbReference type="Rhea" id="RHEA-COMP:9613"/>
        <dbReference type="Rhea" id="RHEA-COMP:9622"/>
        <dbReference type="Rhea" id="RHEA-COMP:12670"/>
        <dbReference type="Rhea" id="RHEA-COMP:12671"/>
        <dbReference type="ChEBI" id="CHEBI:15378"/>
        <dbReference type="ChEBI" id="CHEBI:65249"/>
        <dbReference type="ChEBI" id="CHEBI:78442"/>
        <dbReference type="ChEBI" id="CHEBI:78494"/>
        <dbReference type="ChEBI" id="CHEBI:133043"/>
        <dbReference type="EC" id="2.3.2.6"/>
    </reaction>
</comment>
<evidence type="ECO:0000313" key="17">
    <source>
        <dbReference type="Proteomes" id="UP000005938"/>
    </source>
</evidence>
<comment type="caution">
    <text evidence="16">The sequence shown here is derived from an EMBL/GenBank/DDBJ whole genome shotgun (WGS) entry which is preliminary data.</text>
</comment>
<evidence type="ECO:0000256" key="9">
    <source>
        <dbReference type="ARBA" id="ARBA00061535"/>
    </source>
</evidence>
<dbReference type="STRING" id="946077.W5A_01970"/>
<protein>
    <recommendedName>
        <fullName evidence="11 15">Leucyl/phenylalanyl-tRNA--protein transferase</fullName>
        <ecNumber evidence="10 15">2.3.2.6</ecNumber>
    </recommendedName>
    <alternativeName>
        <fullName evidence="12 15">L/F-transferase</fullName>
    </alternativeName>
    <alternativeName>
        <fullName evidence="13 15">Leucyltransferase</fullName>
    </alternativeName>
    <alternativeName>
        <fullName evidence="14 15">Phenyalanyltransferase</fullName>
    </alternativeName>
</protein>
<evidence type="ECO:0000256" key="11">
    <source>
        <dbReference type="ARBA" id="ARBA00074372"/>
    </source>
</evidence>
<dbReference type="SUPFAM" id="SSF55729">
    <property type="entry name" value="Acyl-CoA N-acyltransferases (Nat)"/>
    <property type="match status" value="1"/>
</dbReference>
<dbReference type="NCBIfam" id="TIGR00667">
    <property type="entry name" value="aat"/>
    <property type="match status" value="1"/>
</dbReference>
<evidence type="ECO:0000256" key="3">
    <source>
        <dbReference type="ARBA" id="ARBA00022679"/>
    </source>
</evidence>
<evidence type="ECO:0000256" key="5">
    <source>
        <dbReference type="ARBA" id="ARBA00050607"/>
    </source>
</evidence>
<dbReference type="GO" id="GO:0005737">
    <property type="term" value="C:cytoplasm"/>
    <property type="evidence" value="ECO:0007669"/>
    <property type="project" value="UniProtKB-SubCell"/>
</dbReference>
<comment type="similarity">
    <text evidence="9 15">Belongs to the L/F-transferase family.</text>
</comment>
<gene>
    <name evidence="15" type="primary">aat</name>
    <name evidence="16" type="ORF">W5A_01970</name>
</gene>
<keyword evidence="4 15" id="KW-0012">Acyltransferase</keyword>
<evidence type="ECO:0000256" key="6">
    <source>
        <dbReference type="ARBA" id="ARBA00050652"/>
    </source>
</evidence>
<dbReference type="InterPro" id="IPR042203">
    <property type="entry name" value="Leu/Phe-tRNA_Trfase_C"/>
</dbReference>
<dbReference type="PANTHER" id="PTHR30098:SF2">
    <property type="entry name" value="LEUCYL_PHENYLALANYL-TRNA--PROTEIN TRANSFERASE"/>
    <property type="match status" value="1"/>
</dbReference>
<dbReference type="AlphaFoldDB" id="I0WK35"/>
<dbReference type="FunFam" id="3.40.630.70:FF:000001">
    <property type="entry name" value="Leucyl/phenylalanyl-tRNA--protein transferase"/>
    <property type="match status" value="1"/>
</dbReference>
<evidence type="ECO:0000313" key="16">
    <source>
        <dbReference type="EMBL" id="EID76751.1"/>
    </source>
</evidence>
<name>I0WK35_9FLAO</name>
<proteinExistence type="inferred from homology"/>
<evidence type="ECO:0000256" key="2">
    <source>
        <dbReference type="ARBA" id="ARBA00022490"/>
    </source>
</evidence>
<dbReference type="EMBL" id="AJJU01000002">
    <property type="protein sequence ID" value="EID76751.1"/>
    <property type="molecule type" value="Genomic_DNA"/>
</dbReference>
<dbReference type="EC" id="2.3.2.6" evidence="10 15"/>
<dbReference type="Gene3D" id="3.40.630.70">
    <property type="entry name" value="Leucyl/phenylalanyl-tRNA-protein transferase, C-terminal domain"/>
    <property type="match status" value="1"/>
</dbReference>
<dbReference type="eggNOG" id="COG2360">
    <property type="taxonomic scope" value="Bacteria"/>
</dbReference>
<reference evidence="16 17" key="1">
    <citation type="journal article" date="2012" name="J. Bacteriol.">
        <title>Genome Sequence of the Halotolerant Bacterium Imtechella halotolerans K1T.</title>
        <authorList>
            <person name="Kumar S."/>
            <person name="Vikram S."/>
            <person name="Subramanian S."/>
            <person name="Raghava G.P."/>
            <person name="Pinnaka A.K."/>
        </authorList>
    </citation>
    <scope>NUCLEOTIDE SEQUENCE [LARGE SCALE GENOMIC DNA]</scope>
    <source>
        <strain evidence="16 17">K1</strain>
    </source>
</reference>
<keyword evidence="3 15" id="KW-0808">Transferase</keyword>
<evidence type="ECO:0000256" key="12">
    <source>
        <dbReference type="ARBA" id="ARBA00077136"/>
    </source>
</evidence>
<sequence length="215" mass="24399">MIWLTEELYFPDPLQTEPHGIVAAGGDLKPERLLMAYHNGIFPWYDDDQPILWWSPDPRMVLFPKDLYISKSMRKLISKNVFKVTFNQSFRSVIQGCAAAKRIGQRGTWITDEMIEAYIELHELGHAMSVEVWQDSSLVGGLYGVDLGTVFCGESMFSNVSNASKVGFISLVEKLIHDDYKLIDCQIYTEHLASLGACEIPREVFLSYLPINTSL</sequence>
<keyword evidence="17" id="KW-1185">Reference proteome</keyword>
<dbReference type="OrthoDB" id="9790282at2"/>
<dbReference type="PATRIC" id="fig|946077.3.peg.403"/>
<evidence type="ECO:0000256" key="4">
    <source>
        <dbReference type="ARBA" id="ARBA00023315"/>
    </source>
</evidence>
<dbReference type="PANTHER" id="PTHR30098">
    <property type="entry name" value="LEUCYL/PHENYLALANYL-TRNA--PROTEIN TRANSFERASE"/>
    <property type="match status" value="1"/>
</dbReference>
<evidence type="ECO:0000256" key="1">
    <source>
        <dbReference type="ARBA" id="ARBA00004496"/>
    </source>
</evidence>
<dbReference type="Proteomes" id="UP000005938">
    <property type="component" value="Unassembled WGS sequence"/>
</dbReference>
<dbReference type="Gene3D" id="3.30.70.3550">
    <property type="entry name" value="Leucyl/phenylalanyl-tRNA-protein transferase, N-terminal domain"/>
    <property type="match status" value="1"/>
</dbReference>
<dbReference type="InterPro" id="IPR016181">
    <property type="entry name" value="Acyl_CoA_acyltransferase"/>
</dbReference>
<evidence type="ECO:0000256" key="10">
    <source>
        <dbReference type="ARBA" id="ARBA00066767"/>
    </source>
</evidence>
<dbReference type="InterPro" id="IPR004616">
    <property type="entry name" value="Leu/Phe-tRNA_Trfase"/>
</dbReference>
<dbReference type="GO" id="GO:0030163">
    <property type="term" value="P:protein catabolic process"/>
    <property type="evidence" value="ECO:0007669"/>
    <property type="project" value="UniProtKB-UniRule"/>
</dbReference>
<organism evidence="16 17">
    <name type="scientific">Imtechella halotolerans K1</name>
    <dbReference type="NCBI Taxonomy" id="946077"/>
    <lineage>
        <taxon>Bacteria</taxon>
        <taxon>Pseudomonadati</taxon>
        <taxon>Bacteroidota</taxon>
        <taxon>Flavobacteriia</taxon>
        <taxon>Flavobacteriales</taxon>
        <taxon>Flavobacteriaceae</taxon>
        <taxon>Imtechella</taxon>
    </lineage>
</organism>
<comment type="catalytic activity">
    <reaction evidence="5 15">
        <text>L-phenylalanyl-tRNA(Phe) + an N-terminal L-alpha-aminoacyl-[protein] = an N-terminal L-phenylalanyl-L-alpha-aminoacyl-[protein] + tRNA(Phe)</text>
        <dbReference type="Rhea" id="RHEA:43632"/>
        <dbReference type="Rhea" id="RHEA-COMP:9668"/>
        <dbReference type="Rhea" id="RHEA-COMP:9699"/>
        <dbReference type="Rhea" id="RHEA-COMP:10636"/>
        <dbReference type="Rhea" id="RHEA-COMP:10637"/>
        <dbReference type="ChEBI" id="CHEBI:78442"/>
        <dbReference type="ChEBI" id="CHEBI:78531"/>
        <dbReference type="ChEBI" id="CHEBI:78597"/>
        <dbReference type="ChEBI" id="CHEBI:83561"/>
        <dbReference type="EC" id="2.3.2.6"/>
    </reaction>
</comment>